<reference evidence="1 2" key="1">
    <citation type="journal article" date="2011" name="Stand. Genomic Sci.">
        <title>Complete genome of the onion pathogen Enterobacter cloacae EcWSU1.</title>
        <authorList>
            <person name="Humann J.L."/>
            <person name="Wildung M."/>
            <person name="Cheng C.H."/>
            <person name="Lee T."/>
            <person name="Stewart J.E."/>
            <person name="Drew J.C."/>
            <person name="Triplett E.W."/>
            <person name="Main D."/>
            <person name="Schroeder B.K."/>
        </authorList>
    </citation>
    <scope>NUCLEOTIDE SEQUENCE [LARGE SCALE GENOMIC DNA]</scope>
    <source>
        <strain evidence="1 2">EcWSU1</strain>
    </source>
</reference>
<organism evidence="1 2">
    <name type="scientific">Enterobacter ludwigii</name>
    <dbReference type="NCBI Taxonomy" id="299767"/>
    <lineage>
        <taxon>Bacteria</taxon>
        <taxon>Pseudomonadati</taxon>
        <taxon>Pseudomonadota</taxon>
        <taxon>Gammaproteobacteria</taxon>
        <taxon>Enterobacterales</taxon>
        <taxon>Enterobacteriaceae</taxon>
        <taxon>Enterobacter</taxon>
        <taxon>Enterobacter cloacae complex</taxon>
    </lineage>
</organism>
<protein>
    <submittedName>
        <fullName evidence="1">Uncharacterized protein</fullName>
    </submittedName>
</protein>
<proteinExistence type="predicted"/>
<evidence type="ECO:0000313" key="1">
    <source>
        <dbReference type="EMBL" id="AEW72578.1"/>
    </source>
</evidence>
<dbReference type="AlphaFoldDB" id="G8LDJ0"/>
<dbReference type="KEGG" id="eec:EcWSU1_01139"/>
<name>G8LDJ0_9ENTR</name>
<dbReference type="HOGENOM" id="CLU_3343242_0_0_6"/>
<accession>G8LDJ0</accession>
<sequence>MHNIHHGVISLHLILPTIPPMLNAINNDALQKRQENI</sequence>
<gene>
    <name evidence="1" type="ORF">EcWSU1_01139</name>
</gene>
<dbReference type="EMBL" id="CP002886">
    <property type="protein sequence ID" value="AEW72578.1"/>
    <property type="molecule type" value="Genomic_DNA"/>
</dbReference>
<dbReference type="Proteomes" id="UP000007838">
    <property type="component" value="Chromosome"/>
</dbReference>
<evidence type="ECO:0000313" key="2">
    <source>
        <dbReference type="Proteomes" id="UP000007838"/>
    </source>
</evidence>